<comment type="caution">
    <text evidence="4">The sequence shown here is derived from an EMBL/GenBank/DDBJ whole genome shotgun (WGS) entry which is preliminary data.</text>
</comment>
<proteinExistence type="predicted"/>
<reference evidence="4 5" key="1">
    <citation type="submission" date="2023-01" db="EMBL/GenBank/DDBJ databases">
        <authorList>
            <person name="Whitehead M."/>
        </authorList>
    </citation>
    <scope>NUCLEOTIDE SEQUENCE [LARGE SCALE GENOMIC DNA]</scope>
</reference>
<evidence type="ECO:0000256" key="2">
    <source>
        <dbReference type="PROSITE-ProRule" id="PRU00497"/>
    </source>
</evidence>
<dbReference type="InterPro" id="IPR031311">
    <property type="entry name" value="CHIT_BIND_RR_consensus"/>
</dbReference>
<keyword evidence="5" id="KW-1185">Reference proteome</keyword>
<name>A0AAV0X2P7_9HEMI</name>
<dbReference type="EMBL" id="CARXXK010000003">
    <property type="protein sequence ID" value="CAI6362470.1"/>
    <property type="molecule type" value="Genomic_DNA"/>
</dbReference>
<dbReference type="PROSITE" id="PS00233">
    <property type="entry name" value="CHIT_BIND_RR_1"/>
    <property type="match status" value="1"/>
</dbReference>
<evidence type="ECO:0000256" key="1">
    <source>
        <dbReference type="ARBA" id="ARBA00022460"/>
    </source>
</evidence>
<protein>
    <recommendedName>
        <fullName evidence="6">Cuticle protein 8</fullName>
    </recommendedName>
</protein>
<dbReference type="GO" id="GO:0005615">
    <property type="term" value="C:extracellular space"/>
    <property type="evidence" value="ECO:0007669"/>
    <property type="project" value="TreeGrafter"/>
</dbReference>
<dbReference type="InterPro" id="IPR000618">
    <property type="entry name" value="Insect_cuticle"/>
</dbReference>
<dbReference type="InterPro" id="IPR051217">
    <property type="entry name" value="Insect_Cuticle_Struc_Prot"/>
</dbReference>
<dbReference type="GO" id="GO:0031012">
    <property type="term" value="C:extracellular matrix"/>
    <property type="evidence" value="ECO:0007669"/>
    <property type="project" value="TreeGrafter"/>
</dbReference>
<evidence type="ECO:0000256" key="3">
    <source>
        <dbReference type="SAM" id="SignalP"/>
    </source>
</evidence>
<dbReference type="Pfam" id="PF00379">
    <property type="entry name" value="Chitin_bind_4"/>
    <property type="match status" value="1"/>
</dbReference>
<keyword evidence="3" id="KW-0732">Signal</keyword>
<accession>A0AAV0X2P7</accession>
<dbReference type="PANTHER" id="PTHR12236">
    <property type="entry name" value="STRUCTURAL CONTITUENT OF CUTICLE"/>
    <property type="match status" value="1"/>
</dbReference>
<dbReference type="Proteomes" id="UP001160148">
    <property type="component" value="Unassembled WGS sequence"/>
</dbReference>
<feature type="chain" id="PRO_5043818860" description="Cuticle protein 8" evidence="3">
    <location>
        <begin position="19"/>
        <end position="133"/>
    </location>
</feature>
<evidence type="ECO:0008006" key="6">
    <source>
        <dbReference type="Google" id="ProtNLM"/>
    </source>
</evidence>
<dbReference type="PANTHER" id="PTHR12236:SF95">
    <property type="entry name" value="CUTICULAR PROTEIN 76BD, ISOFORM C-RELATED"/>
    <property type="match status" value="1"/>
</dbReference>
<evidence type="ECO:0000313" key="4">
    <source>
        <dbReference type="EMBL" id="CAI6362470.1"/>
    </source>
</evidence>
<dbReference type="PROSITE" id="PS51155">
    <property type="entry name" value="CHIT_BIND_RR_2"/>
    <property type="match status" value="1"/>
</dbReference>
<organism evidence="4 5">
    <name type="scientific">Macrosiphum euphorbiae</name>
    <name type="common">potato aphid</name>
    <dbReference type="NCBI Taxonomy" id="13131"/>
    <lineage>
        <taxon>Eukaryota</taxon>
        <taxon>Metazoa</taxon>
        <taxon>Ecdysozoa</taxon>
        <taxon>Arthropoda</taxon>
        <taxon>Hexapoda</taxon>
        <taxon>Insecta</taxon>
        <taxon>Pterygota</taxon>
        <taxon>Neoptera</taxon>
        <taxon>Paraneoptera</taxon>
        <taxon>Hemiptera</taxon>
        <taxon>Sternorrhyncha</taxon>
        <taxon>Aphidomorpha</taxon>
        <taxon>Aphidoidea</taxon>
        <taxon>Aphididae</taxon>
        <taxon>Macrosiphini</taxon>
        <taxon>Macrosiphum</taxon>
    </lineage>
</organism>
<sequence>MTTKLIVFAALIGQMAIAYPPEYKSYNDGHHDHYAHAPAPYHFEYGVKDLHTHDIKSQSEVSDGHGNVKGSYSLVEADGSTRLVEYTADHEHGFNAVVKKIEAPYHHSEHSDIGYHHHESLHPYKSSSHFKFY</sequence>
<gene>
    <name evidence="4" type="ORF">MEUPH1_LOCUS17534</name>
</gene>
<dbReference type="AlphaFoldDB" id="A0AAV0X2P7"/>
<feature type="signal peptide" evidence="3">
    <location>
        <begin position="1"/>
        <end position="18"/>
    </location>
</feature>
<dbReference type="GO" id="GO:0042302">
    <property type="term" value="F:structural constituent of cuticle"/>
    <property type="evidence" value="ECO:0007669"/>
    <property type="project" value="UniProtKB-UniRule"/>
</dbReference>
<dbReference type="PRINTS" id="PR00947">
    <property type="entry name" value="CUTICLE"/>
</dbReference>
<evidence type="ECO:0000313" key="5">
    <source>
        <dbReference type="Proteomes" id="UP001160148"/>
    </source>
</evidence>
<keyword evidence="1 2" id="KW-0193">Cuticle</keyword>